<dbReference type="AlphaFoldDB" id="A0A562TH51"/>
<keyword evidence="1" id="KW-0472">Membrane</keyword>
<feature type="transmembrane region" description="Helical" evidence="1">
    <location>
        <begin position="142"/>
        <end position="160"/>
    </location>
</feature>
<keyword evidence="1" id="KW-0812">Transmembrane</keyword>
<protein>
    <submittedName>
        <fullName evidence="2">Uncharacterized protein</fullName>
    </submittedName>
</protein>
<proteinExistence type="predicted"/>
<evidence type="ECO:0000313" key="2">
    <source>
        <dbReference type="EMBL" id="TWI92673.1"/>
    </source>
</evidence>
<evidence type="ECO:0000256" key="1">
    <source>
        <dbReference type="SAM" id="Phobius"/>
    </source>
</evidence>
<feature type="transmembrane region" description="Helical" evidence="1">
    <location>
        <begin position="41"/>
        <end position="61"/>
    </location>
</feature>
<organism evidence="2 3">
    <name type="scientific">Roseibium hamelinense</name>
    <dbReference type="NCBI Taxonomy" id="150831"/>
    <lineage>
        <taxon>Bacteria</taxon>
        <taxon>Pseudomonadati</taxon>
        <taxon>Pseudomonadota</taxon>
        <taxon>Alphaproteobacteria</taxon>
        <taxon>Hyphomicrobiales</taxon>
        <taxon>Stappiaceae</taxon>
        <taxon>Roseibium</taxon>
    </lineage>
</organism>
<dbReference type="Pfam" id="PF20358">
    <property type="entry name" value="DUF6653"/>
    <property type="match status" value="1"/>
</dbReference>
<keyword evidence="1" id="KW-1133">Transmembrane helix</keyword>
<name>A0A562TH51_9HYPH</name>
<dbReference type="Proteomes" id="UP000320593">
    <property type="component" value="Unassembled WGS sequence"/>
</dbReference>
<reference evidence="2 3" key="1">
    <citation type="submission" date="2019-07" db="EMBL/GenBank/DDBJ databases">
        <title>Genomic Encyclopedia of Archaeal and Bacterial Type Strains, Phase II (KMG-II): from individual species to whole genera.</title>
        <authorList>
            <person name="Goeker M."/>
        </authorList>
    </citation>
    <scope>NUCLEOTIDE SEQUENCE [LARGE SCALE GENOMIC DNA]</scope>
    <source>
        <strain evidence="2 3">ATCC BAA-252</strain>
    </source>
</reference>
<dbReference type="InterPro" id="IPR046595">
    <property type="entry name" value="DUF6653"/>
</dbReference>
<gene>
    <name evidence="2" type="ORF">JM93_00216</name>
</gene>
<evidence type="ECO:0000313" key="3">
    <source>
        <dbReference type="Proteomes" id="UP000320593"/>
    </source>
</evidence>
<sequence>MQAQRIKPAVGTDASPVKRSRIQPFLARGPLWQHRIHPAAAYLRVLALPLLAAAVWSHTLFGAGPATGMSAATVLLLLIAPRFFPAASGTPGWAAKSLYGERMWLNRINLPIPEDDARSALILFLTALTGLLIMIWGALAANALVCLPALLVAVIARFAFQNRMAILYERMRDAHPLYRFWSVSADNDNPARKRKSA</sequence>
<accession>A0A562TH51</accession>
<comment type="caution">
    <text evidence="2">The sequence shown here is derived from an EMBL/GenBank/DDBJ whole genome shotgun (WGS) entry which is preliminary data.</text>
</comment>
<dbReference type="EMBL" id="VLLF01000001">
    <property type="protein sequence ID" value="TWI92673.1"/>
    <property type="molecule type" value="Genomic_DNA"/>
</dbReference>
<keyword evidence="3" id="KW-1185">Reference proteome</keyword>